<feature type="compositionally biased region" description="Acidic residues" evidence="8">
    <location>
        <begin position="952"/>
        <end position="968"/>
    </location>
</feature>
<evidence type="ECO:0000256" key="6">
    <source>
        <dbReference type="ARBA" id="ARBA00034494"/>
    </source>
</evidence>
<feature type="compositionally biased region" description="Polar residues" evidence="8">
    <location>
        <begin position="1961"/>
        <end position="1971"/>
    </location>
</feature>
<name>A0A7J6NZY6_PEROL</name>
<dbReference type="EC" id="2.3.2.26" evidence="3"/>
<feature type="region of interest" description="Disordered" evidence="8">
    <location>
        <begin position="92"/>
        <end position="118"/>
    </location>
</feature>
<evidence type="ECO:0000256" key="2">
    <source>
        <dbReference type="ARBA" id="ARBA00004906"/>
    </source>
</evidence>
<dbReference type="CDD" id="cd00078">
    <property type="entry name" value="HECTc"/>
    <property type="match status" value="1"/>
</dbReference>
<feature type="compositionally biased region" description="Low complexity" evidence="8">
    <location>
        <begin position="144"/>
        <end position="169"/>
    </location>
</feature>
<feature type="region of interest" description="Disordered" evidence="8">
    <location>
        <begin position="540"/>
        <end position="571"/>
    </location>
</feature>
<feature type="compositionally biased region" description="Basic residues" evidence="8">
    <location>
        <begin position="1479"/>
        <end position="1489"/>
    </location>
</feature>
<feature type="compositionally biased region" description="Acidic residues" evidence="8">
    <location>
        <begin position="1080"/>
        <end position="1126"/>
    </location>
</feature>
<feature type="compositionally biased region" description="Basic and acidic residues" evidence="8">
    <location>
        <begin position="1791"/>
        <end position="1800"/>
    </location>
</feature>
<feature type="compositionally biased region" description="Acidic residues" evidence="8">
    <location>
        <begin position="1001"/>
        <end position="1048"/>
    </location>
</feature>
<feature type="compositionally biased region" description="Low complexity" evidence="8">
    <location>
        <begin position="1137"/>
        <end position="1149"/>
    </location>
</feature>
<accession>A0A7J6NZY6</accession>
<dbReference type="Pfam" id="PF14377">
    <property type="entry name" value="UBM"/>
    <property type="match status" value="2"/>
</dbReference>
<feature type="region of interest" description="Disordered" evidence="8">
    <location>
        <begin position="1750"/>
        <end position="1800"/>
    </location>
</feature>
<dbReference type="SMART" id="SM00119">
    <property type="entry name" value="HECTc"/>
    <property type="match status" value="1"/>
</dbReference>
<evidence type="ECO:0000256" key="4">
    <source>
        <dbReference type="ARBA" id="ARBA00022679"/>
    </source>
</evidence>
<dbReference type="GO" id="GO:0000209">
    <property type="term" value="P:protein polyubiquitination"/>
    <property type="evidence" value="ECO:0007669"/>
    <property type="project" value="TreeGrafter"/>
</dbReference>
<feature type="compositionally biased region" description="Basic and acidic residues" evidence="8">
    <location>
        <begin position="2650"/>
        <end position="2662"/>
    </location>
</feature>
<keyword evidence="4" id="KW-0808">Transferase</keyword>
<dbReference type="PANTHER" id="PTHR11254:SF67">
    <property type="entry name" value="E3 UBIQUITIN-PROTEIN LIGASE HUWE1"/>
    <property type="match status" value="1"/>
</dbReference>
<feature type="region of interest" description="Disordered" evidence="8">
    <location>
        <begin position="1381"/>
        <end position="1409"/>
    </location>
</feature>
<feature type="compositionally biased region" description="Low complexity" evidence="8">
    <location>
        <begin position="987"/>
        <end position="998"/>
    </location>
</feature>
<feature type="compositionally biased region" description="Basic and acidic residues" evidence="8">
    <location>
        <begin position="540"/>
        <end position="559"/>
    </location>
</feature>
<feature type="compositionally biased region" description="Polar residues" evidence="8">
    <location>
        <begin position="1541"/>
        <end position="1556"/>
    </location>
</feature>
<evidence type="ECO:0000256" key="8">
    <source>
        <dbReference type="SAM" id="MobiDB-lite"/>
    </source>
</evidence>
<comment type="pathway">
    <text evidence="2">Protein modification; protein ubiquitination.</text>
</comment>
<gene>
    <name evidence="10" type="primary">HACE1_1</name>
    <name evidence="10" type="ORF">FOZ60_001711</name>
</gene>
<dbReference type="SUPFAM" id="SSF56204">
    <property type="entry name" value="Hect, E3 ligase catalytic domain"/>
    <property type="match status" value="1"/>
</dbReference>
<dbReference type="Gene3D" id="3.30.2410.10">
    <property type="entry name" value="Hect, E3 ligase catalytic domain"/>
    <property type="match status" value="1"/>
</dbReference>
<feature type="region of interest" description="Disordered" evidence="8">
    <location>
        <begin position="2646"/>
        <end position="2717"/>
    </location>
</feature>
<dbReference type="FunFam" id="3.90.1750.10:FF:000003">
    <property type="entry name" value="E3 ubiquitin-protein ligase UPL1"/>
    <property type="match status" value="1"/>
</dbReference>
<feature type="compositionally biased region" description="Low complexity" evidence="8">
    <location>
        <begin position="1500"/>
        <end position="1536"/>
    </location>
</feature>
<evidence type="ECO:0000256" key="7">
    <source>
        <dbReference type="PROSITE-ProRule" id="PRU00104"/>
    </source>
</evidence>
<feature type="region of interest" description="Disordered" evidence="8">
    <location>
        <begin position="1945"/>
        <end position="1986"/>
    </location>
</feature>
<feature type="region of interest" description="Disordered" evidence="8">
    <location>
        <begin position="608"/>
        <end position="634"/>
    </location>
</feature>
<feature type="compositionally biased region" description="Low complexity" evidence="8">
    <location>
        <begin position="2409"/>
        <end position="2446"/>
    </location>
</feature>
<evidence type="ECO:0000256" key="5">
    <source>
        <dbReference type="ARBA" id="ARBA00022786"/>
    </source>
</evidence>
<evidence type="ECO:0000256" key="1">
    <source>
        <dbReference type="ARBA" id="ARBA00000885"/>
    </source>
</evidence>
<dbReference type="PROSITE" id="PS50237">
    <property type="entry name" value="HECT"/>
    <property type="match status" value="1"/>
</dbReference>
<feature type="region of interest" description="Disordered" evidence="8">
    <location>
        <begin position="144"/>
        <end position="175"/>
    </location>
</feature>
<dbReference type="Gene3D" id="3.30.2160.10">
    <property type="entry name" value="Hect, E3 ligase catalytic domain"/>
    <property type="match status" value="1"/>
</dbReference>
<dbReference type="GO" id="GO:0061630">
    <property type="term" value="F:ubiquitin protein ligase activity"/>
    <property type="evidence" value="ECO:0007669"/>
    <property type="project" value="UniProtKB-EC"/>
</dbReference>
<evidence type="ECO:0000256" key="3">
    <source>
        <dbReference type="ARBA" id="ARBA00012485"/>
    </source>
</evidence>
<dbReference type="InterPro" id="IPR035983">
    <property type="entry name" value="Hect_E3_ubiquitin_ligase"/>
</dbReference>
<feature type="region of interest" description="Disordered" evidence="8">
    <location>
        <begin position="2220"/>
        <end position="2338"/>
    </location>
</feature>
<feature type="active site" description="Glycyl thioester intermediate" evidence="7">
    <location>
        <position position="3187"/>
    </location>
</feature>
<feature type="compositionally biased region" description="Low complexity" evidence="8">
    <location>
        <begin position="2220"/>
        <end position="2236"/>
    </location>
</feature>
<dbReference type="EMBL" id="JABANP010000126">
    <property type="protein sequence ID" value="KAF4689378.1"/>
    <property type="molecule type" value="Genomic_DNA"/>
</dbReference>
<organism evidence="10 11">
    <name type="scientific">Perkinsus olseni</name>
    <name type="common">Perkinsus atlanticus</name>
    <dbReference type="NCBI Taxonomy" id="32597"/>
    <lineage>
        <taxon>Eukaryota</taxon>
        <taxon>Sar</taxon>
        <taxon>Alveolata</taxon>
        <taxon>Perkinsozoa</taxon>
        <taxon>Perkinsea</taxon>
        <taxon>Perkinsida</taxon>
        <taxon>Perkinsidae</taxon>
        <taxon>Perkinsus</taxon>
    </lineage>
</organism>
<dbReference type="InterPro" id="IPR000569">
    <property type="entry name" value="HECT_dom"/>
</dbReference>
<feature type="region of interest" description="Disordered" evidence="8">
    <location>
        <begin position="1437"/>
        <end position="1591"/>
    </location>
</feature>
<feature type="region of interest" description="Disordered" evidence="8">
    <location>
        <begin position="2751"/>
        <end position="2786"/>
    </location>
</feature>
<dbReference type="Pfam" id="PF00632">
    <property type="entry name" value="HECT"/>
    <property type="match status" value="1"/>
</dbReference>
<dbReference type="OrthoDB" id="8068875at2759"/>
<feature type="compositionally biased region" description="Basic residues" evidence="8">
    <location>
        <begin position="1758"/>
        <end position="1771"/>
    </location>
</feature>
<feature type="region of interest" description="Disordered" evidence="8">
    <location>
        <begin position="1817"/>
        <end position="1840"/>
    </location>
</feature>
<protein>
    <recommendedName>
        <fullName evidence="3">HECT-type E3 ubiquitin transferase</fullName>
        <ecNumber evidence="3">2.3.2.26</ecNumber>
    </recommendedName>
</protein>
<feature type="compositionally biased region" description="Acidic residues" evidence="8">
    <location>
        <begin position="1208"/>
        <end position="1257"/>
    </location>
</feature>
<dbReference type="FunFam" id="3.30.2160.10:FF:000001">
    <property type="entry name" value="E3 ubiquitin-protein ligase NEDD4-like"/>
    <property type="match status" value="1"/>
</dbReference>
<dbReference type="FunFam" id="3.30.2410.10:FF:000009">
    <property type="entry name" value="Probable E3 ubiquitin-protein ligase HECTD2"/>
    <property type="match status" value="1"/>
</dbReference>
<feature type="compositionally biased region" description="Gly residues" evidence="8">
    <location>
        <begin position="1397"/>
        <end position="1409"/>
    </location>
</feature>
<feature type="region of interest" description="Disordered" evidence="8">
    <location>
        <begin position="910"/>
        <end position="1269"/>
    </location>
</feature>
<comment type="similarity">
    <text evidence="6">Belongs to the UPL family. TOM1/PTR1 subfamily.</text>
</comment>
<feature type="compositionally biased region" description="Low complexity" evidence="8">
    <location>
        <begin position="1578"/>
        <end position="1591"/>
    </location>
</feature>
<dbReference type="PANTHER" id="PTHR11254">
    <property type="entry name" value="HECT DOMAIN UBIQUITIN-PROTEIN LIGASE"/>
    <property type="match status" value="1"/>
</dbReference>
<sequence>MENSNLTQPALFPTIDKSTPSAVQSFLKVDGYRLVSSLQVRLTAALLPLWRDDAWLGREAASEEEKAGEAKRYVMSARACGSMVKLFTHAVEPDPRVVDDDTATSTTSPPPDGSEGSPAEAAIAEMLRAPALRRVPGDVAMAEENPPAAASAEASPKASTAPSATDATPVGDPSISLKSSSAAHYALKENFIAVLRDRVPALRKADGGLDLPSDLTAAEVRKNAEDVGRDFISRCITLSKKGGQPTHCADVISRVAQNCNRVRLGVAEGEPSEPGDETVRLKTHVANLLHVVGVVTGEFVDEIKVAAEGEDSAPNALQCLSHVLAFLTNASERVRATLWKSGKAQGIIEGYCHYCEKKVNAGDDDKMADAHSWLETMVEESAMLARTEEEEEASAKEMPAWLTEASLAIEGLCDEPYIYTGDWDALQQRLLAAVVGVLTVHEERRSSSDPLKLVAVVVPSPDLTRAALEVMSLLANREVNASAVFGSSPWKLLSLLSLRRSSSYPEITSMLASVLAKLLENKQFIAAVVDLALRQLNKENAEEKSKKEGKPGDASEKSHQPQQQTSPPRQHHLAYKLSDILANPMMKGLMLKDPHTVEEVLVKDLMKKRQQKAATPSTAAEKSSTGLEDGQKEDNSIMVLLDTKDDDKDGPPVSTYLAGVSTAEYPYSILAVASEFLLRTLDLLSTVRRDSDDETPKSYPLAISVEGAMYFLDTLISKIQFAVASGGSSDQLAGSIILTPLAASSKMLLDHPIRVDDFIITTVGEKLSSLPIGRGRPGGGQTGSCWTQLCASCTPPSDSDKKASAGGEVVINWYKSLADKLTREPFAKYSHDDDDNEEKELAWVMMTYRRFALLYALLLKASQMDGVDKVLGRDRRQHLAAECNEVLGSIMLHQAVLACMEIVTRPPALPADDKKQQKAELPPEDEQLAMEEDEDSSPSVIYHFGPPAGFLLDEDSDDEEDEGDDDELIPTMIVEPVINDDGEANPTGDDAAGGDTAAGEGGDDQNEGNQDEGEWADDDVYDRLEDDEDDGLLDDLDDGDEDEEDDEQLVPPESEIHPAESQPDELEEERDMQLEREQMENIDPDDLDEDDDDSDDEGSDDDEGIMGEGAEGSDDEGEDDDVDGDVMDVLRDQVVMSAAAPNAGGSSAPTRSGPDSSNVDGEPAAGGDGRQEQPHGVADTPQGGREGPSTGGSSSSGSSDSSSSGSSGDDDGDIVIEFDDGHDEEDEEMMEDDEGEEDDDEESSDDEGEEGSDDEDAIPLLGFDGDAPRGRMYPRGGGGGHLMLPVLEDGPGRAFGIRDLLPRRRGGAAVGGATAGGGPHGADRITGVTDPNAIPPNAMLSAQSLLLPKPPRKVWSFLNPEESPDKGAAGRYSAVHPFFEGRQNNRMPPLVARPHGDLGGDGSASGDGGVDLITGVVEPPTSRSVTSMLCNRVEEAVAAGLREEPEAPTPPAETPKSEGRRRRSRSDAGDKTEGEAPRKKSRRLSRRHSRRDEADNNVVDTATQTGSQSTAAAATDSQTAPSSTDAAGESAATAADHQQEETAANGSHGNEPTTATAPADESPAEGVAVEAPPPAEAPPLTEAAPAEAAPAATEAAAVVDTSQYPQACIDAANRMRVPVGEVVRRSGMDLSVLVELPPDLQREAILDAVRGMDEGVLTELRNEYRRQNPQQQDQVGLTAGESVRMCTAREKRMPPPTPPMLQAVDAANEAAEFLNALPADLRREALISMQLDDPSSIETLPEELRTEARAANEEVEQRRRHHQQLLRRPRTRFGVTGGGTRRSGGGATSAHQREVEEQSRRLRAMGESIRGSVDNVMHSTTTSAGGGAAASSNGGGGPRQVGAYLSPFPEESASFYEDLLADDGPLVGGRRFGGTLTQRLNGGGVPGHQQLAAIIREFESVAENPDMFLFDTSRGNRRGGGGGPSFAIGSPGMDIDSSWGPAAAFIGRPQGRRRPDLGDWASSSSVRTMIQSPGGGPPPRRPSPLSAASLESLNLGLQAPLRIINTRGSPASGTGGGQAIDRSWLQSPLQTEEISHMYSSGTCPPLVLWQDITSAGDALSSAPHRNTLAEGAKHLLRLLFMRYQPLRPLVDKTIFNICLDPRLEDAVLQVLVQALLSLACSNNRSRSHGGHSVHGWSFVGEASNGKVVATLIISSNRRRRAAENAAAAPVTASPTVRALARSVGCGRVLNAISFLISTIPRSRQWFASPSMIHNALLQRSSSSTISRTVSNSSPSPKRTASGVKRRRSSMTTAEQPHETAATEVRRSKRLTRTHSAASAAADEEADGSSARKLQRTKSIGGKEGGKSTATSSEDKPEGVSAASGHHHHQQQKASRSSQPILVAPVNVVMQLLGSPLLRSSPAHTLFLVTVLVSMLTLPPQQQQQHTKANGHNTGGGARAAPLLPPPAATPADGPPESAAATASTAEGGETKPAASKASAGSSSSSPKKARTTMDIVRMHVRHLQRAVSGSSVSALCAFLANDNPACGCQVKSTELDKALAKTSTLIQALAATGDRHKMVIRKQLLLHVRQLSSKVASMLTDLAVKGEQQHQQADEEAAALRDTASGMLFTTSKRLLRVVQCWSDALIPKGHSLTAEAEEAAEKEFEQFLTDAHVENIWPGLDEALTRYDNDPKVLQSQLASVSRAQAALEARRENEERHREQQQQYARSSTREGRNPISPHHDSLDRVERPERASTQQGGGEQGGGEGPRSANRNLPSGLTSLLPVIELYLIAKLPTKSDRLKVASARRGMVNANGTTSPRAGGLPPRTPSASSKAEADEQAAADPKKVELLRQARGVATFCESHRRPLNALIKNQPSLLLRALNPIVYAAPQALDFDNKRQFFRSKLKEQSRKNAHMSGPPIRLHVRRHEVFVDSYHQLQHRKKSEMMNKIIVQFVGEEGVDAGGLVREWFGILAREIFNPNYALFLPANGRPSTFLINPASSVNPDHLSFFRFCGRIIGKAIYENQRLDCYFVRSFYKHMLGRPVTWHDMEAMDPDYYRNLKWILECQDEEMLKALDLTFTIEESDFGKTNVVELIPNGSNIPVTQQNKQEYVQKVCEHKMTSGIQDQLQAFLEGFHELIPSDLVGTLFDDKELELLIAGLPTIDVEDLKRNTEYVNYSSQDPQIKWFWKCLENDFTEDEMAWFLQFVTGSYSGFQALTGMRGPQKFSIHKAPGDKTRLPSAHTCFNQLDLPDYDTEDVLKAKLKQAVCEAHEGFGFI</sequence>
<evidence type="ECO:0000313" key="10">
    <source>
        <dbReference type="EMBL" id="KAF4689378.1"/>
    </source>
</evidence>
<comment type="caution">
    <text evidence="10">The sequence shown here is derived from an EMBL/GenBank/DDBJ whole genome shotgun (WGS) entry which is preliminary data.</text>
</comment>
<feature type="domain" description="HECT" evidence="9">
    <location>
        <begin position="2884"/>
        <end position="3220"/>
    </location>
</feature>
<feature type="compositionally biased region" description="Basic and acidic residues" evidence="8">
    <location>
        <begin position="1465"/>
        <end position="1478"/>
    </location>
</feature>
<comment type="catalytic activity">
    <reaction evidence="1">
        <text>S-ubiquitinyl-[E2 ubiquitin-conjugating enzyme]-L-cysteine + [acceptor protein]-L-lysine = [E2 ubiquitin-conjugating enzyme]-L-cysteine + N(6)-ubiquitinyl-[acceptor protein]-L-lysine.</text>
        <dbReference type="EC" id="2.3.2.26"/>
    </reaction>
</comment>
<feature type="compositionally biased region" description="Gly residues" evidence="8">
    <location>
        <begin position="2698"/>
        <end position="2708"/>
    </location>
</feature>
<feature type="region of interest" description="Disordered" evidence="8">
    <location>
        <begin position="2380"/>
        <end position="2450"/>
    </location>
</feature>
<reference evidence="10 11" key="1">
    <citation type="submission" date="2020-04" db="EMBL/GenBank/DDBJ databases">
        <title>Perkinsus olseni comparative genomics.</title>
        <authorList>
            <person name="Bogema D.R."/>
        </authorList>
    </citation>
    <scope>NUCLEOTIDE SEQUENCE [LARGE SCALE GENOMIC DNA]</scope>
    <source>
        <strain evidence="10">00978-12</strain>
    </source>
</reference>
<dbReference type="Gene3D" id="3.90.1750.10">
    <property type="entry name" value="Hect, E3 ligase catalytic domains"/>
    <property type="match status" value="1"/>
</dbReference>
<evidence type="ECO:0000259" key="9">
    <source>
        <dbReference type="PROSITE" id="PS50237"/>
    </source>
</evidence>
<evidence type="ECO:0000313" key="11">
    <source>
        <dbReference type="Proteomes" id="UP000541610"/>
    </source>
</evidence>
<feature type="compositionally biased region" description="Low complexity" evidence="8">
    <location>
        <begin position="1191"/>
        <end position="1207"/>
    </location>
</feature>
<feature type="compositionally biased region" description="Acidic residues" evidence="8">
    <location>
        <begin position="922"/>
        <end position="936"/>
    </location>
</feature>
<dbReference type="GO" id="GO:0006511">
    <property type="term" value="P:ubiquitin-dependent protein catabolic process"/>
    <property type="evidence" value="ECO:0007669"/>
    <property type="project" value="TreeGrafter"/>
</dbReference>
<dbReference type="InterPro" id="IPR025527">
    <property type="entry name" value="HUWE1/Rev1_UBM"/>
</dbReference>
<feature type="compositionally biased region" description="Gly residues" evidence="8">
    <location>
        <begin position="1824"/>
        <end position="1839"/>
    </location>
</feature>
<feature type="compositionally biased region" description="Low complexity" evidence="8">
    <location>
        <begin position="103"/>
        <end position="118"/>
    </location>
</feature>
<dbReference type="Proteomes" id="UP000541610">
    <property type="component" value="Unassembled WGS sequence"/>
</dbReference>
<feature type="compositionally biased region" description="Gly residues" evidence="8">
    <location>
        <begin position="1775"/>
        <end position="1787"/>
    </location>
</feature>
<feature type="compositionally biased region" description="Polar residues" evidence="8">
    <location>
        <begin position="612"/>
        <end position="626"/>
    </location>
</feature>
<proteinExistence type="inferred from homology"/>
<dbReference type="InterPro" id="IPR050409">
    <property type="entry name" value="E3_ubiq-protein_ligase"/>
</dbReference>
<dbReference type="GO" id="GO:0005737">
    <property type="term" value="C:cytoplasm"/>
    <property type="evidence" value="ECO:0007669"/>
    <property type="project" value="TreeGrafter"/>
</dbReference>
<feature type="compositionally biased region" description="Basic and acidic residues" evidence="8">
    <location>
        <begin position="2670"/>
        <end position="2693"/>
    </location>
</feature>
<keyword evidence="5 7" id="KW-0833">Ubl conjugation pathway</keyword>